<accession>A0A3S9MZ85</accession>
<dbReference type="InterPro" id="IPR050137">
    <property type="entry name" value="PyrR_bifunctional"/>
</dbReference>
<protein>
    <submittedName>
        <fullName evidence="2">Bifunctional pyr operon transcriptional regulator/uracil phosphoribosyltransferase PyrR</fullName>
        <ecNumber evidence="2">2.4.2.9</ecNumber>
    </submittedName>
</protein>
<keyword evidence="2" id="KW-0808">Transferase</keyword>
<dbReference type="SUPFAM" id="SSF53271">
    <property type="entry name" value="PRTase-like"/>
    <property type="match status" value="1"/>
</dbReference>
<dbReference type="OrthoDB" id="9802227at2"/>
<dbReference type="EMBL" id="CP034549">
    <property type="protein sequence ID" value="AZQ44565.1"/>
    <property type="molecule type" value="Genomic_DNA"/>
</dbReference>
<proteinExistence type="predicted"/>
<dbReference type="Gene3D" id="3.40.50.2020">
    <property type="match status" value="1"/>
</dbReference>
<dbReference type="GO" id="GO:0004845">
    <property type="term" value="F:uracil phosphoribosyltransferase activity"/>
    <property type="evidence" value="ECO:0007669"/>
    <property type="project" value="UniProtKB-EC"/>
</dbReference>
<keyword evidence="3" id="KW-1185">Reference proteome</keyword>
<dbReference type="PANTHER" id="PTHR11608">
    <property type="entry name" value="BIFUNCTIONAL PROTEIN PYRR"/>
    <property type="match status" value="1"/>
</dbReference>
<name>A0A3S9MZ85_9FLAO</name>
<feature type="domain" description="Phosphoribosyltransferase" evidence="1">
    <location>
        <begin position="3"/>
        <end position="154"/>
    </location>
</feature>
<gene>
    <name evidence="2" type="primary">pyrR</name>
    <name evidence="2" type="ORF">EJ995_10025</name>
</gene>
<dbReference type="CDD" id="cd06223">
    <property type="entry name" value="PRTases_typeI"/>
    <property type="match status" value="1"/>
</dbReference>
<dbReference type="AlphaFoldDB" id="A0A3S9MZ85"/>
<evidence type="ECO:0000313" key="2">
    <source>
        <dbReference type="EMBL" id="AZQ44565.1"/>
    </source>
</evidence>
<dbReference type="NCBIfam" id="NF003549">
    <property type="entry name" value="PRK05205.1-5"/>
    <property type="match status" value="1"/>
</dbReference>
<evidence type="ECO:0000313" key="3">
    <source>
        <dbReference type="Proteomes" id="UP000279600"/>
    </source>
</evidence>
<keyword evidence="2" id="KW-0328">Glycosyltransferase</keyword>
<dbReference type="PANTHER" id="PTHR11608:SF0">
    <property type="entry name" value="BIFUNCTIONAL PROTEIN PYRR"/>
    <property type="match status" value="1"/>
</dbReference>
<evidence type="ECO:0000259" key="1">
    <source>
        <dbReference type="Pfam" id="PF00156"/>
    </source>
</evidence>
<reference evidence="2 3" key="1">
    <citation type="submission" date="2018-12" db="EMBL/GenBank/DDBJ databases">
        <title>Complete genome of Nonlabens sp. MJ115.</title>
        <authorList>
            <person name="Choi H.S."/>
            <person name="Jung J."/>
        </authorList>
    </citation>
    <scope>NUCLEOTIDE SEQUENCE [LARGE SCALE GENOMIC DNA]</scope>
    <source>
        <strain evidence="2 3">MJ115</strain>
    </source>
</reference>
<dbReference type="KEGG" id="noj:EJ995_10025"/>
<organism evidence="2 3">
    <name type="scientific">Nonlabens ponticola</name>
    <dbReference type="NCBI Taxonomy" id="2496866"/>
    <lineage>
        <taxon>Bacteria</taxon>
        <taxon>Pseudomonadati</taxon>
        <taxon>Bacteroidota</taxon>
        <taxon>Flavobacteriia</taxon>
        <taxon>Flavobacteriales</taxon>
        <taxon>Flavobacteriaceae</taxon>
        <taxon>Nonlabens</taxon>
    </lineage>
</organism>
<dbReference type="EC" id="2.4.2.9" evidence="2"/>
<dbReference type="Proteomes" id="UP000279600">
    <property type="component" value="Chromosome"/>
</dbReference>
<dbReference type="RefSeq" id="WP_126448126.1">
    <property type="nucleotide sequence ID" value="NZ_CP034549.1"/>
</dbReference>
<dbReference type="InterPro" id="IPR029057">
    <property type="entry name" value="PRTase-like"/>
</dbReference>
<dbReference type="Pfam" id="PF00156">
    <property type="entry name" value="Pribosyltran"/>
    <property type="match status" value="1"/>
</dbReference>
<sequence>MSQKTLLNAAQLDMTLHRLVCQLIENHDDFSNTALIGVQPRGSFLLDRIARLLQSEYNISNLKTGKLDITFYRDDFRRGEEPLQANSTQIDFILENKNVVIVDDVLYTGRSIRAALTALQSFGRPETVELLTLIDRRFSRHLPIQPDYNGRQVDALGNQKVKVSWKENDGVDAVYLLKTENS</sequence>
<dbReference type="InterPro" id="IPR000836">
    <property type="entry name" value="PRTase_dom"/>
</dbReference>